<organism evidence="9 10">
    <name type="scientific">Bradyrhizobium ontarionense</name>
    <dbReference type="NCBI Taxonomy" id="2898149"/>
    <lineage>
        <taxon>Bacteria</taxon>
        <taxon>Pseudomonadati</taxon>
        <taxon>Pseudomonadota</taxon>
        <taxon>Alphaproteobacteria</taxon>
        <taxon>Hyphomicrobiales</taxon>
        <taxon>Nitrobacteraceae</taxon>
        <taxon>Bradyrhizobium</taxon>
    </lineage>
</organism>
<dbReference type="Pfam" id="PF00441">
    <property type="entry name" value="Acyl-CoA_dh_1"/>
    <property type="match status" value="1"/>
</dbReference>
<dbReference type="Gene3D" id="1.10.540.10">
    <property type="entry name" value="Acyl-CoA dehydrogenase/oxidase, N-terminal domain"/>
    <property type="match status" value="1"/>
</dbReference>
<dbReference type="InterPro" id="IPR013786">
    <property type="entry name" value="AcylCoA_DH/ox_N"/>
</dbReference>
<keyword evidence="10" id="KW-1185">Reference proteome</keyword>
<evidence type="ECO:0000259" key="6">
    <source>
        <dbReference type="Pfam" id="PF00441"/>
    </source>
</evidence>
<evidence type="ECO:0000256" key="3">
    <source>
        <dbReference type="ARBA" id="ARBA00022630"/>
    </source>
</evidence>
<keyword evidence="5" id="KW-0560">Oxidoreductase</keyword>
<proteinExistence type="inferred from homology"/>
<name>A0ABY3RKE5_9BRAD</name>
<evidence type="ECO:0000256" key="1">
    <source>
        <dbReference type="ARBA" id="ARBA00001974"/>
    </source>
</evidence>
<dbReference type="InterPro" id="IPR046373">
    <property type="entry name" value="Acyl-CoA_Oxase/DH_mid-dom_sf"/>
</dbReference>
<dbReference type="Pfam" id="PF02771">
    <property type="entry name" value="Acyl-CoA_dh_N"/>
    <property type="match status" value="1"/>
</dbReference>
<dbReference type="InterPro" id="IPR009100">
    <property type="entry name" value="AcylCoA_DH/oxidase_NM_dom_sf"/>
</dbReference>
<evidence type="ECO:0000259" key="8">
    <source>
        <dbReference type="Pfam" id="PF02771"/>
    </source>
</evidence>
<dbReference type="Gene3D" id="1.20.140.10">
    <property type="entry name" value="Butyryl-CoA Dehydrogenase, subunit A, domain 3"/>
    <property type="match status" value="1"/>
</dbReference>
<dbReference type="InterPro" id="IPR036250">
    <property type="entry name" value="AcylCo_DH-like_C"/>
</dbReference>
<feature type="domain" description="Acyl-CoA dehydrogenase/oxidase C-terminal" evidence="6">
    <location>
        <begin position="285"/>
        <end position="402"/>
    </location>
</feature>
<gene>
    <name evidence="9" type="ORF">LQG66_12730</name>
</gene>
<dbReference type="Pfam" id="PF02770">
    <property type="entry name" value="Acyl-CoA_dh_M"/>
    <property type="match status" value="1"/>
</dbReference>
<evidence type="ECO:0000256" key="2">
    <source>
        <dbReference type="ARBA" id="ARBA00009347"/>
    </source>
</evidence>
<feature type="domain" description="Acyl-CoA dehydrogenase/oxidase N-terminal" evidence="8">
    <location>
        <begin position="32"/>
        <end position="114"/>
    </location>
</feature>
<evidence type="ECO:0000313" key="9">
    <source>
        <dbReference type="EMBL" id="UFZ07109.1"/>
    </source>
</evidence>
<feature type="domain" description="Acyl-CoA oxidase/dehydrogenase middle" evidence="7">
    <location>
        <begin position="174"/>
        <end position="255"/>
    </location>
</feature>
<dbReference type="PANTHER" id="PTHR43884:SF12">
    <property type="entry name" value="ISOVALERYL-COA DEHYDROGENASE, MITOCHONDRIAL-RELATED"/>
    <property type="match status" value="1"/>
</dbReference>
<dbReference type="Gene3D" id="2.40.110.10">
    <property type="entry name" value="Butyryl-CoA Dehydrogenase, subunit A, domain 2"/>
    <property type="match status" value="1"/>
</dbReference>
<dbReference type="InterPro" id="IPR006091">
    <property type="entry name" value="Acyl-CoA_Oxase/DH_mid-dom"/>
</dbReference>
<accession>A0ABY3RKE5</accession>
<comment type="cofactor">
    <cofactor evidence="1 5">
        <name>FAD</name>
        <dbReference type="ChEBI" id="CHEBI:57692"/>
    </cofactor>
</comment>
<dbReference type="SUPFAM" id="SSF56645">
    <property type="entry name" value="Acyl-CoA dehydrogenase NM domain-like"/>
    <property type="match status" value="1"/>
</dbReference>
<comment type="similarity">
    <text evidence="2 5">Belongs to the acyl-CoA dehydrogenase family.</text>
</comment>
<evidence type="ECO:0000256" key="5">
    <source>
        <dbReference type="RuleBase" id="RU362125"/>
    </source>
</evidence>
<evidence type="ECO:0000256" key="4">
    <source>
        <dbReference type="ARBA" id="ARBA00022827"/>
    </source>
</evidence>
<evidence type="ECO:0000313" key="10">
    <source>
        <dbReference type="Proteomes" id="UP001431010"/>
    </source>
</evidence>
<dbReference type="EMBL" id="CP088156">
    <property type="protein sequence ID" value="UFZ07109.1"/>
    <property type="molecule type" value="Genomic_DNA"/>
</dbReference>
<protein>
    <submittedName>
        <fullName evidence="9">Acyl-CoA dehydrogenase family protein</fullName>
    </submittedName>
</protein>
<dbReference type="PIRSF" id="PIRSF016578">
    <property type="entry name" value="HsaA"/>
    <property type="match status" value="1"/>
</dbReference>
<dbReference type="CDD" id="cd00567">
    <property type="entry name" value="ACAD"/>
    <property type="match status" value="1"/>
</dbReference>
<keyword evidence="4 5" id="KW-0274">FAD</keyword>
<sequence>MTIQVEKAVSAAGQALDAPMFDPAAYRLTAVQADIITRARELGQSVLAGRAAGYDRDAIFPTENYKDLHRAGLLGVSVPKAQGGLGAGYQTYALAAAEIGRYCGATALTWNMHVCSTLWSGPLADDLDMDDTMRAAHERRRAIHYKRIIDDGAIYSQPFSEGGAAAAGGVAFGTEAKPVKGGWLINGKKIFASLAGHADYYGVLCTEVSEGEKASRRNTLYLAVPAKTEGVSVVGDWDPLGMRGTVSRTLLFKDVFVEEDAALMPRGVYFQAALRWPHMFMTLSPTYMGLAQAAYDFTLKYLRGEVPGMPPVKRRMYPTKQIAVAQMQIKLEQIKGIWFQAVTEARANPTKEQVLRAYAAQYSVMEGANELAALAIRTCGGQSMLKTLPLERIYRDSRCGSLMLPWTAELCLDRIGREALYEPGETDD</sequence>
<evidence type="ECO:0000259" key="7">
    <source>
        <dbReference type="Pfam" id="PF02770"/>
    </source>
</evidence>
<dbReference type="Proteomes" id="UP001431010">
    <property type="component" value="Chromosome"/>
</dbReference>
<dbReference type="InterPro" id="IPR009075">
    <property type="entry name" value="AcylCo_DH/oxidase_C"/>
</dbReference>
<dbReference type="InterPro" id="IPR037069">
    <property type="entry name" value="AcylCoA_DH/ox_N_sf"/>
</dbReference>
<reference evidence="9" key="1">
    <citation type="journal article" date="2024" name="Antonie Van Leeuwenhoek">
        <title>Bradyrhizobium ontarionense sp. nov., a novel bacterial symbiont isolated from Aeschynomene indica (Indian jointvetch), harbours photosynthesis, nitrogen fixation and nitrous oxide (N2O) reductase genes.</title>
        <authorList>
            <person name="Bromfield E.S.P."/>
            <person name="Cloutier S."/>
        </authorList>
    </citation>
    <scope>NUCLEOTIDE SEQUENCE</scope>
    <source>
        <strain evidence="9">A19</strain>
    </source>
</reference>
<dbReference type="PANTHER" id="PTHR43884">
    <property type="entry name" value="ACYL-COA DEHYDROGENASE"/>
    <property type="match status" value="1"/>
</dbReference>
<keyword evidence="3 5" id="KW-0285">Flavoprotein</keyword>
<dbReference type="RefSeq" id="WP_231326562.1">
    <property type="nucleotide sequence ID" value="NZ_CP088156.1"/>
</dbReference>
<dbReference type="SUPFAM" id="SSF47203">
    <property type="entry name" value="Acyl-CoA dehydrogenase C-terminal domain-like"/>
    <property type="match status" value="1"/>
</dbReference>